<dbReference type="EMBL" id="VJOL01000007">
    <property type="protein sequence ID" value="TSE31137.1"/>
    <property type="molecule type" value="Genomic_DNA"/>
</dbReference>
<accession>A0A554X5P4</accession>
<dbReference type="InterPro" id="IPR029045">
    <property type="entry name" value="ClpP/crotonase-like_dom_sf"/>
</dbReference>
<dbReference type="Gene3D" id="3.90.226.10">
    <property type="entry name" value="2-enoyl-CoA Hydratase, Chain A, domain 1"/>
    <property type="match status" value="1"/>
</dbReference>
<organism evidence="3 4">
    <name type="scientific">Tepidimonas thermarum</name>
    <dbReference type="NCBI Taxonomy" id="335431"/>
    <lineage>
        <taxon>Bacteria</taxon>
        <taxon>Pseudomonadati</taxon>
        <taxon>Pseudomonadota</taxon>
        <taxon>Betaproteobacteria</taxon>
        <taxon>Burkholderiales</taxon>
        <taxon>Tepidimonas</taxon>
    </lineage>
</organism>
<dbReference type="InterPro" id="IPR018376">
    <property type="entry name" value="Enoyl-CoA_hyd/isom_CS"/>
</dbReference>
<dbReference type="AlphaFoldDB" id="A0A554X5P4"/>
<keyword evidence="3" id="KW-0456">Lyase</keyword>
<keyword evidence="4" id="KW-1185">Reference proteome</keyword>
<dbReference type="CDD" id="cd06558">
    <property type="entry name" value="crotonase-like"/>
    <property type="match status" value="1"/>
</dbReference>
<dbReference type="PANTHER" id="PTHR11941">
    <property type="entry name" value="ENOYL-COA HYDRATASE-RELATED"/>
    <property type="match status" value="1"/>
</dbReference>
<dbReference type="RefSeq" id="WP_185974991.1">
    <property type="nucleotide sequence ID" value="NZ_VJOL01000007.1"/>
</dbReference>
<sequence>MSDHGSPPLLEVADGVATITLNRPRHLNRLEPADLQVLCEHVAAVDADARVRLLVLRARVRAHRPVFSAGFDLSAFEHHPQGPGGAVDAFARAADALAGARPLTLAVLNGSVYGGAVDCALACDFRLGIEGMEVRVPAAALGLHYYASGLQRAVATLGWPLARRLFLAAEALDTPALRAGGFLDACVPADALEDAVQRWCTQLLALAPLAVQSMKRTLADIALGRPQPDVWRAREQASHAGAEFAAGRQAALMRR</sequence>
<dbReference type="EC" id="4.2.1.150" evidence="3"/>
<evidence type="ECO:0000313" key="4">
    <source>
        <dbReference type="Proteomes" id="UP000318542"/>
    </source>
</evidence>
<comment type="similarity">
    <text evidence="1 2">Belongs to the enoyl-CoA hydratase/isomerase family.</text>
</comment>
<gene>
    <name evidence="3" type="primary">crt</name>
    <name evidence="3" type="ORF">Tther_00647</name>
</gene>
<comment type="caution">
    <text evidence="3">The sequence shown here is derived from an EMBL/GenBank/DDBJ whole genome shotgun (WGS) entry which is preliminary data.</text>
</comment>
<proteinExistence type="inferred from homology"/>
<dbReference type="Pfam" id="PF00378">
    <property type="entry name" value="ECH_1"/>
    <property type="match status" value="1"/>
</dbReference>
<dbReference type="PANTHER" id="PTHR11941:SF54">
    <property type="entry name" value="ENOYL-COA HYDRATASE, MITOCHONDRIAL"/>
    <property type="match status" value="1"/>
</dbReference>
<protein>
    <submittedName>
        <fullName evidence="3">Short-chain-enoyl-CoA hydratase</fullName>
        <ecNumber evidence="3">4.2.1.150</ecNumber>
    </submittedName>
</protein>
<dbReference type="InterPro" id="IPR001753">
    <property type="entry name" value="Enoyl-CoA_hydra/iso"/>
</dbReference>
<evidence type="ECO:0000256" key="1">
    <source>
        <dbReference type="ARBA" id="ARBA00005254"/>
    </source>
</evidence>
<dbReference type="PROSITE" id="PS00166">
    <property type="entry name" value="ENOYL_COA_HYDRATASE"/>
    <property type="match status" value="1"/>
</dbReference>
<evidence type="ECO:0000313" key="3">
    <source>
        <dbReference type="EMBL" id="TSE31137.1"/>
    </source>
</evidence>
<dbReference type="GO" id="GO:0006635">
    <property type="term" value="P:fatty acid beta-oxidation"/>
    <property type="evidence" value="ECO:0007669"/>
    <property type="project" value="TreeGrafter"/>
</dbReference>
<dbReference type="GO" id="GO:0018812">
    <property type="term" value="F:3-hydroxyacyl-CoA dehydratase activity"/>
    <property type="evidence" value="ECO:0007669"/>
    <property type="project" value="UniProtKB-EC"/>
</dbReference>
<dbReference type="Proteomes" id="UP000318542">
    <property type="component" value="Unassembled WGS sequence"/>
</dbReference>
<evidence type="ECO:0000256" key="2">
    <source>
        <dbReference type="RuleBase" id="RU003707"/>
    </source>
</evidence>
<name>A0A554X5P4_9BURK</name>
<dbReference type="SUPFAM" id="SSF52096">
    <property type="entry name" value="ClpP/crotonase"/>
    <property type="match status" value="1"/>
</dbReference>
<reference evidence="3 4" key="1">
    <citation type="submission" date="2019-07" db="EMBL/GenBank/DDBJ databases">
        <title>Tepidimonas thermarum AA-1 draft genome.</title>
        <authorList>
            <person name="Da Costa M.S."/>
            <person name="Froufe H.J.C."/>
            <person name="Egas C."/>
            <person name="Albuquerque L."/>
        </authorList>
    </citation>
    <scope>NUCLEOTIDE SEQUENCE [LARGE SCALE GENOMIC DNA]</scope>
    <source>
        <strain evidence="3 4">AA-1</strain>
    </source>
</reference>